<accession>Q2Y815</accession>
<dbReference type="InterPro" id="IPR012796">
    <property type="entry name" value="Lysidine-tRNA-synth_C"/>
</dbReference>
<proteinExistence type="inferred from homology"/>
<reference evidence="10 12" key="3">
    <citation type="journal article" date="2008" name="Appl. Environ. Microbiol.">
        <title>Complete genome sequence of Nitrosospira multiformis, an ammonia-oxidizing bacterium from the soil environment.</title>
        <authorList>
            <person name="Norton J.M."/>
            <person name="Klotz M.G."/>
            <person name="Stein L.Y."/>
            <person name="Arp D.J."/>
            <person name="Bottomley P.J."/>
            <person name="Chain P.S."/>
            <person name="Hauser L.J."/>
            <person name="Land M.L."/>
            <person name="Larimer F.W."/>
            <person name="Shin M.W."/>
            <person name="Starkenburg S.R."/>
        </authorList>
    </citation>
    <scope>NUCLEOTIDE SEQUENCE [LARGE SCALE GENOMIC DNA]</scope>
    <source>
        <strain evidence="10">ATCC 25196</strain>
        <strain evidence="12">ATCC 25196 / NCIMB 11849 / C 71</strain>
    </source>
</reference>
<dbReference type="EMBL" id="CP000103">
    <property type="protein sequence ID" value="ABB75106.1"/>
    <property type="molecule type" value="Genomic_DNA"/>
</dbReference>
<keyword evidence="5 8" id="KW-0547">Nucleotide-binding</keyword>
<feature type="binding site" evidence="8">
    <location>
        <begin position="35"/>
        <end position="40"/>
    </location>
    <ligand>
        <name>ATP</name>
        <dbReference type="ChEBI" id="CHEBI:30616"/>
    </ligand>
</feature>
<evidence type="ECO:0000256" key="7">
    <source>
        <dbReference type="ARBA" id="ARBA00048539"/>
    </source>
</evidence>
<dbReference type="InterPro" id="IPR012094">
    <property type="entry name" value="tRNA_Ile_lys_synt"/>
</dbReference>
<keyword evidence="4 8" id="KW-0819">tRNA processing</keyword>
<dbReference type="Pfam" id="PF11734">
    <property type="entry name" value="TilS_C"/>
    <property type="match status" value="1"/>
</dbReference>
<dbReference type="GO" id="GO:0005524">
    <property type="term" value="F:ATP binding"/>
    <property type="evidence" value="ECO:0007669"/>
    <property type="project" value="UniProtKB-UniRule"/>
</dbReference>
<dbReference type="PANTHER" id="PTHR43033">
    <property type="entry name" value="TRNA(ILE)-LYSIDINE SYNTHASE-RELATED"/>
    <property type="match status" value="1"/>
</dbReference>
<dbReference type="HOGENOM" id="CLU_018869_2_0_4"/>
<feature type="domain" description="Lysidine-tRNA(Ile) synthetase C-terminal" evidence="9">
    <location>
        <begin position="392"/>
        <end position="465"/>
    </location>
</feature>
<sequence length="472" mass="53432">MASSRKSKSDNISRRAQHVLRTQVPAGDHLTIALSGGVDSVVLLDLLVPLASQMQLPLSAVHVNHGISPNADKWSEFCRNLCQFRNIPLEIARVKVAQGPGISLEAAAREERYRIFRGLQTDYIVLAQHLDDQAETLLLQLLRGAGVKGLSAMPVVRTVRKEMGETVPVNSVPALEGRPRLLRPLLDVSRREIEDYARKHALRWITDESNDEISFGRNFLRHELFPLMEKRFPAYRTTFLRASRHMAEASALLDELAEVDSARCAVPGKLHVEDLRKLGFPRARNLLRYTLAQHAVVLPSTVKLEEILRQLVSSYSDTKLHVVFGNTEIRCFRGRVHIRKAQTIVEAIPEARWHLPWRGEEQLFISELGVTLRFTRSMGAGIGWQKINGQPVTIRLRQGGERLRPDCKRPRRSLKNLLREASLPPWQRQRLPLIFSGEQLVCVPGIGVDCDFQAADDEQGLVVEWRQDLFSP</sequence>
<gene>
    <name evidence="8" type="primary">tilS</name>
    <name evidence="10" type="ordered locus">Nmul_A1809</name>
    <name evidence="11" type="ORF">SAMN05216403_11822</name>
</gene>
<dbReference type="GO" id="GO:0006400">
    <property type="term" value="P:tRNA modification"/>
    <property type="evidence" value="ECO:0007669"/>
    <property type="project" value="UniProtKB-UniRule"/>
</dbReference>
<evidence type="ECO:0000256" key="3">
    <source>
        <dbReference type="ARBA" id="ARBA00022598"/>
    </source>
</evidence>
<dbReference type="Pfam" id="PF09179">
    <property type="entry name" value="TilS"/>
    <property type="match status" value="1"/>
</dbReference>
<evidence type="ECO:0000256" key="4">
    <source>
        <dbReference type="ARBA" id="ARBA00022694"/>
    </source>
</evidence>
<reference evidence="11 13" key="4">
    <citation type="submission" date="2016-10" db="EMBL/GenBank/DDBJ databases">
        <authorList>
            <person name="de Groot N.N."/>
        </authorList>
    </citation>
    <scope>NUCLEOTIDE SEQUENCE [LARGE SCALE GENOMIC DNA]</scope>
    <source>
        <strain evidence="11 13">Nl13</strain>
    </source>
</reference>
<dbReference type="eggNOG" id="COG0037">
    <property type="taxonomic scope" value="Bacteria"/>
</dbReference>
<comment type="subcellular location">
    <subcellularLocation>
        <location evidence="1 8">Cytoplasm</location>
    </subcellularLocation>
</comment>
<evidence type="ECO:0000313" key="11">
    <source>
        <dbReference type="EMBL" id="SEF96661.1"/>
    </source>
</evidence>
<evidence type="ECO:0000256" key="6">
    <source>
        <dbReference type="ARBA" id="ARBA00022840"/>
    </source>
</evidence>
<dbReference type="HAMAP" id="MF_01161">
    <property type="entry name" value="tRNA_Ile_lys_synt"/>
    <property type="match status" value="1"/>
</dbReference>
<dbReference type="Gene3D" id="3.40.50.620">
    <property type="entry name" value="HUPs"/>
    <property type="match status" value="1"/>
</dbReference>
<comment type="catalytic activity">
    <reaction evidence="7 8">
        <text>cytidine(34) in tRNA(Ile2) + L-lysine + ATP = lysidine(34) in tRNA(Ile2) + AMP + diphosphate + H(+)</text>
        <dbReference type="Rhea" id="RHEA:43744"/>
        <dbReference type="Rhea" id="RHEA-COMP:10625"/>
        <dbReference type="Rhea" id="RHEA-COMP:10670"/>
        <dbReference type="ChEBI" id="CHEBI:15378"/>
        <dbReference type="ChEBI" id="CHEBI:30616"/>
        <dbReference type="ChEBI" id="CHEBI:32551"/>
        <dbReference type="ChEBI" id="CHEBI:33019"/>
        <dbReference type="ChEBI" id="CHEBI:82748"/>
        <dbReference type="ChEBI" id="CHEBI:83665"/>
        <dbReference type="ChEBI" id="CHEBI:456215"/>
        <dbReference type="EC" id="6.3.4.19"/>
    </reaction>
</comment>
<evidence type="ECO:0000256" key="8">
    <source>
        <dbReference type="HAMAP-Rule" id="MF_01161"/>
    </source>
</evidence>
<dbReference type="NCBIfam" id="TIGR02432">
    <property type="entry name" value="lysidine_TilS_N"/>
    <property type="match status" value="1"/>
</dbReference>
<organism evidence="10 12">
    <name type="scientific">Nitrosospira multiformis (strain ATCC 25196 / NCIMB 11849 / C 71)</name>
    <dbReference type="NCBI Taxonomy" id="323848"/>
    <lineage>
        <taxon>Bacteria</taxon>
        <taxon>Pseudomonadati</taxon>
        <taxon>Pseudomonadota</taxon>
        <taxon>Betaproteobacteria</taxon>
        <taxon>Nitrosomonadales</taxon>
        <taxon>Nitrosomonadaceae</taxon>
        <taxon>Nitrosospira</taxon>
    </lineage>
</organism>
<dbReference type="GO" id="GO:0032267">
    <property type="term" value="F:tRNA(Ile)-lysidine synthase activity"/>
    <property type="evidence" value="ECO:0007669"/>
    <property type="project" value="UniProtKB-EC"/>
</dbReference>
<dbReference type="RefSeq" id="WP_011381126.1">
    <property type="nucleotide sequence ID" value="NC_007614.1"/>
</dbReference>
<dbReference type="Proteomes" id="UP000236751">
    <property type="component" value="Unassembled WGS sequence"/>
</dbReference>
<dbReference type="Gene3D" id="1.20.59.20">
    <property type="match status" value="1"/>
</dbReference>
<comment type="domain">
    <text evidence="8">The N-terminal region contains the highly conserved SGGXDS motif, predicted to be a P-loop motif involved in ATP binding.</text>
</comment>
<dbReference type="EMBL" id="FNVK01000018">
    <property type="protein sequence ID" value="SEF96661.1"/>
    <property type="molecule type" value="Genomic_DNA"/>
</dbReference>
<dbReference type="OrthoDB" id="9807403at2"/>
<dbReference type="AlphaFoldDB" id="Q2Y815"/>
<dbReference type="InterPro" id="IPR014729">
    <property type="entry name" value="Rossmann-like_a/b/a_fold"/>
</dbReference>
<reference evidence="12" key="1">
    <citation type="submission" date="2005-08" db="EMBL/GenBank/DDBJ databases">
        <title>Complete sequence of chromosome 1 of Nitrosospira multiformis ATCC 25196.</title>
        <authorList>
            <person name="Copeland A."/>
            <person name="Lucas S."/>
            <person name="Lapidus A."/>
            <person name="Barry K."/>
            <person name="Detter J.C."/>
            <person name="Glavina T."/>
            <person name="Hammon N."/>
            <person name="Israni S."/>
            <person name="Pitluck S."/>
            <person name="Chain P."/>
            <person name="Malfatti S."/>
            <person name="Shin M."/>
            <person name="Vergez L."/>
            <person name="Schmutz J."/>
            <person name="Larimer F."/>
            <person name="Land M."/>
            <person name="Hauser L."/>
            <person name="Kyrpides N."/>
            <person name="Lykidis A."/>
            <person name="Richardson P."/>
        </authorList>
    </citation>
    <scope>NUCLEOTIDE SEQUENCE [LARGE SCALE GENOMIC DNA]</scope>
    <source>
        <strain evidence="12">ATCC 25196 / NCIMB 11849 / C 71</strain>
    </source>
</reference>
<evidence type="ECO:0000313" key="10">
    <source>
        <dbReference type="EMBL" id="ABB75106.1"/>
    </source>
</evidence>
<evidence type="ECO:0000313" key="12">
    <source>
        <dbReference type="Proteomes" id="UP000002718"/>
    </source>
</evidence>
<evidence type="ECO:0000256" key="5">
    <source>
        <dbReference type="ARBA" id="ARBA00022741"/>
    </source>
</evidence>
<keyword evidence="12" id="KW-1185">Reference proteome</keyword>
<reference evidence="10" key="2">
    <citation type="submission" date="2005-08" db="EMBL/GenBank/DDBJ databases">
        <title>Complete sequence of Chromosome 1 of Nitrosospira multiformis ATCC 25196.</title>
        <authorList>
            <consortium name="US DOE Joint Genome Institute"/>
            <person name="Copeland A."/>
            <person name="Lucas S."/>
            <person name="Lapidus A."/>
            <person name="Barry K."/>
            <person name="Detter J.C."/>
            <person name="Glavina T."/>
            <person name="Hammon N."/>
            <person name="Israni S."/>
            <person name="Pitluck S."/>
            <person name="Chain P."/>
            <person name="Malfatti S."/>
            <person name="Shin M."/>
            <person name="Vergez L."/>
            <person name="Schmutz J."/>
            <person name="Larimer F."/>
            <person name="Land M."/>
            <person name="Hauser L."/>
            <person name="Kyrpides N."/>
            <person name="Lykidis A."/>
            <person name="Richardson P."/>
        </authorList>
    </citation>
    <scope>NUCLEOTIDE SEQUENCE</scope>
    <source>
        <strain evidence="10">ATCC 25196</strain>
    </source>
</reference>
<dbReference type="InterPro" id="IPR015262">
    <property type="entry name" value="tRNA_Ile_lys_synt_subst-bd"/>
</dbReference>
<protein>
    <recommendedName>
        <fullName evidence="8">tRNA(Ile)-lysidine synthase</fullName>
        <ecNumber evidence="8">6.3.4.19</ecNumber>
    </recommendedName>
    <alternativeName>
        <fullName evidence="8">tRNA(Ile)-2-lysyl-cytidine synthase</fullName>
    </alternativeName>
    <alternativeName>
        <fullName evidence="8">tRNA(Ile)-lysidine synthetase</fullName>
    </alternativeName>
</protein>
<dbReference type="InterPro" id="IPR012795">
    <property type="entry name" value="tRNA_Ile_lys_synt_N"/>
</dbReference>
<keyword evidence="6 8" id="KW-0067">ATP-binding</keyword>
<dbReference type="SMART" id="SM00977">
    <property type="entry name" value="TilS_C"/>
    <property type="match status" value="1"/>
</dbReference>
<dbReference type="SUPFAM" id="SSF56037">
    <property type="entry name" value="PheT/TilS domain"/>
    <property type="match status" value="1"/>
</dbReference>
<dbReference type="Pfam" id="PF01171">
    <property type="entry name" value="ATP_bind_3"/>
    <property type="match status" value="1"/>
</dbReference>
<dbReference type="KEGG" id="nmu:Nmul_A1809"/>
<dbReference type="CDD" id="cd01992">
    <property type="entry name" value="TilS_N"/>
    <property type="match status" value="1"/>
</dbReference>
<evidence type="ECO:0000259" key="9">
    <source>
        <dbReference type="SMART" id="SM00977"/>
    </source>
</evidence>
<dbReference type="STRING" id="323848.Nmul_A1809"/>
<evidence type="ECO:0000313" key="13">
    <source>
        <dbReference type="Proteomes" id="UP000236751"/>
    </source>
</evidence>
<dbReference type="EC" id="6.3.4.19" evidence="8"/>
<keyword evidence="2 8" id="KW-0963">Cytoplasm</keyword>
<evidence type="ECO:0000256" key="2">
    <source>
        <dbReference type="ARBA" id="ARBA00022490"/>
    </source>
</evidence>
<comment type="similarity">
    <text evidence="8">Belongs to the tRNA(Ile)-lysidine synthase family.</text>
</comment>
<dbReference type="InterPro" id="IPR011063">
    <property type="entry name" value="TilS/TtcA_N"/>
</dbReference>
<dbReference type="NCBIfam" id="TIGR02433">
    <property type="entry name" value="lysidine_TilS_C"/>
    <property type="match status" value="1"/>
</dbReference>
<dbReference type="SUPFAM" id="SSF52402">
    <property type="entry name" value="Adenine nucleotide alpha hydrolases-like"/>
    <property type="match status" value="1"/>
</dbReference>
<name>Q2Y815_NITMU</name>
<keyword evidence="3 8" id="KW-0436">Ligase</keyword>
<dbReference type="Proteomes" id="UP000002718">
    <property type="component" value="Chromosome"/>
</dbReference>
<dbReference type="PANTHER" id="PTHR43033:SF1">
    <property type="entry name" value="TRNA(ILE)-LYSIDINE SYNTHASE-RELATED"/>
    <property type="match status" value="1"/>
</dbReference>
<dbReference type="SUPFAM" id="SSF82829">
    <property type="entry name" value="MesJ substrate recognition domain-like"/>
    <property type="match status" value="1"/>
</dbReference>
<evidence type="ECO:0000256" key="1">
    <source>
        <dbReference type="ARBA" id="ARBA00004496"/>
    </source>
</evidence>
<dbReference type="GO" id="GO:0005737">
    <property type="term" value="C:cytoplasm"/>
    <property type="evidence" value="ECO:0007669"/>
    <property type="project" value="UniProtKB-SubCell"/>
</dbReference>
<comment type="function">
    <text evidence="8">Ligates lysine onto the cytidine present at position 34 of the AUA codon-specific tRNA(Ile) that contains the anticodon CAU, in an ATP-dependent manner. Cytidine is converted to lysidine, thus changing the amino acid specificity of the tRNA from methionine to isoleucine.</text>
</comment>